<dbReference type="RefSeq" id="WP_345370055.1">
    <property type="nucleotide sequence ID" value="NZ_BAABKD010000008.1"/>
</dbReference>
<comment type="caution">
    <text evidence="1">The sequence shown here is derived from an EMBL/GenBank/DDBJ whole genome shotgun (WGS) entry which is preliminary data.</text>
</comment>
<proteinExistence type="predicted"/>
<dbReference type="Pfam" id="PF06676">
    <property type="entry name" value="DUF1178"/>
    <property type="match status" value="1"/>
</dbReference>
<sequence length="145" mass="16109">MALKVFDLQCESGHVFEGWFASHEDYDQQVAKGWLSCPVCDSKTITKKLSAPRLNLRHASAAEAAPAKVDVATIQAKLLQQLKQVIKNTDDVGDNFAQEARKMHEGESPERAIRGSATVEEYQSLREEGIAVLPIPEFLDEDKLN</sequence>
<evidence type="ECO:0000313" key="1">
    <source>
        <dbReference type="EMBL" id="GAA5088353.1"/>
    </source>
</evidence>
<dbReference type="PIRSF" id="PIRSF032131">
    <property type="entry name" value="UCP032131"/>
    <property type="match status" value="1"/>
</dbReference>
<dbReference type="Proteomes" id="UP001500227">
    <property type="component" value="Unassembled WGS sequence"/>
</dbReference>
<reference evidence="2" key="1">
    <citation type="journal article" date="2019" name="Int. J. Syst. Evol. Microbiol.">
        <title>The Global Catalogue of Microorganisms (GCM) 10K type strain sequencing project: providing services to taxonomists for standard genome sequencing and annotation.</title>
        <authorList>
            <consortium name="The Broad Institute Genomics Platform"/>
            <consortium name="The Broad Institute Genome Sequencing Center for Infectious Disease"/>
            <person name="Wu L."/>
            <person name="Ma J."/>
        </authorList>
    </citation>
    <scope>NUCLEOTIDE SEQUENCE [LARGE SCALE GENOMIC DNA]</scope>
    <source>
        <strain evidence="2">JCM 18423</strain>
    </source>
</reference>
<gene>
    <name evidence="1" type="ORF">GCM10023337_09860</name>
</gene>
<organism evidence="1 2">
    <name type="scientific">Paenalcaligenes hermetiae</name>
    <dbReference type="NCBI Taxonomy" id="1157987"/>
    <lineage>
        <taxon>Bacteria</taxon>
        <taxon>Pseudomonadati</taxon>
        <taxon>Pseudomonadota</taxon>
        <taxon>Betaproteobacteria</taxon>
        <taxon>Burkholderiales</taxon>
        <taxon>Alcaligenaceae</taxon>
        <taxon>Paenalcaligenes</taxon>
    </lineage>
</organism>
<dbReference type="EMBL" id="BAABKD010000008">
    <property type="protein sequence ID" value="GAA5088353.1"/>
    <property type="molecule type" value="Genomic_DNA"/>
</dbReference>
<dbReference type="InterPro" id="IPR009562">
    <property type="entry name" value="DUF1178"/>
</dbReference>
<keyword evidence="2" id="KW-1185">Reference proteome</keyword>
<evidence type="ECO:0000313" key="2">
    <source>
        <dbReference type="Proteomes" id="UP001500227"/>
    </source>
</evidence>
<accession>A0ABP9LZT3</accession>
<protein>
    <submittedName>
        <fullName evidence="1">DUF1178 family protein</fullName>
    </submittedName>
</protein>
<name>A0ABP9LZT3_9BURK</name>